<dbReference type="Proteomes" id="UP000094336">
    <property type="component" value="Unassembled WGS sequence"/>
</dbReference>
<sequence length="71" mass="8172">MNISPSCPPLDTMRYNVNYPLNEITNRPKAQIGTCCTSRPHSDPHPALWPHKEKLRLFKVKSCVPEEYSYA</sequence>
<keyword evidence="2" id="KW-1185">Reference proteome</keyword>
<gene>
    <name evidence="1" type="ORF">BABINDRAFT_137846</name>
</gene>
<proteinExistence type="predicted"/>
<protein>
    <submittedName>
        <fullName evidence="1">Uncharacterized protein</fullName>
    </submittedName>
</protein>
<organism evidence="1 2">
    <name type="scientific">Babjeviella inositovora NRRL Y-12698</name>
    <dbReference type="NCBI Taxonomy" id="984486"/>
    <lineage>
        <taxon>Eukaryota</taxon>
        <taxon>Fungi</taxon>
        <taxon>Dikarya</taxon>
        <taxon>Ascomycota</taxon>
        <taxon>Saccharomycotina</taxon>
        <taxon>Pichiomycetes</taxon>
        <taxon>Serinales incertae sedis</taxon>
        <taxon>Babjeviella</taxon>
    </lineage>
</organism>
<reference evidence="2" key="1">
    <citation type="submission" date="2016-05" db="EMBL/GenBank/DDBJ databases">
        <title>Comparative genomics of biotechnologically important yeasts.</title>
        <authorList>
            <consortium name="DOE Joint Genome Institute"/>
            <person name="Riley R."/>
            <person name="Haridas S."/>
            <person name="Wolfe K.H."/>
            <person name="Lopes M.R."/>
            <person name="Hittinger C.T."/>
            <person name="Goker M."/>
            <person name="Salamov A."/>
            <person name="Wisecaver J."/>
            <person name="Long T.M."/>
            <person name="Aerts A.L."/>
            <person name="Barry K."/>
            <person name="Choi C."/>
            <person name="Clum A."/>
            <person name="Coughlan A.Y."/>
            <person name="Deshpande S."/>
            <person name="Douglass A.P."/>
            <person name="Hanson S.J."/>
            <person name="Klenk H.-P."/>
            <person name="Labutti K."/>
            <person name="Lapidus A."/>
            <person name="Lindquist E."/>
            <person name="Lipzen A."/>
            <person name="Meier-Kolthoff J.P."/>
            <person name="Ohm R.A."/>
            <person name="Otillar R.P."/>
            <person name="Pangilinan J."/>
            <person name="Peng Y."/>
            <person name="Rokas A."/>
            <person name="Rosa C.A."/>
            <person name="Scheuner C."/>
            <person name="Sibirny A.A."/>
            <person name="Slot J.C."/>
            <person name="Stielow J.B."/>
            <person name="Sun H."/>
            <person name="Kurtzman C.P."/>
            <person name="Blackwell M."/>
            <person name="Grigoriev I.V."/>
            <person name="Jeffries T.W."/>
        </authorList>
    </citation>
    <scope>NUCLEOTIDE SEQUENCE [LARGE SCALE GENOMIC DNA]</scope>
    <source>
        <strain evidence="2">NRRL Y-12698</strain>
    </source>
</reference>
<dbReference type="AlphaFoldDB" id="A0A1E3QQK3"/>
<dbReference type="GeneID" id="30144961"/>
<name>A0A1E3QQK3_9ASCO</name>
<evidence type="ECO:0000313" key="2">
    <source>
        <dbReference type="Proteomes" id="UP000094336"/>
    </source>
</evidence>
<evidence type="ECO:0000313" key="1">
    <source>
        <dbReference type="EMBL" id="ODQ79961.1"/>
    </source>
</evidence>
<dbReference type="EMBL" id="KV454431">
    <property type="protein sequence ID" value="ODQ79961.1"/>
    <property type="molecule type" value="Genomic_DNA"/>
</dbReference>
<dbReference type="RefSeq" id="XP_018985289.1">
    <property type="nucleotide sequence ID" value="XM_019127108.1"/>
</dbReference>
<accession>A0A1E3QQK3</accession>